<keyword evidence="2" id="KW-1185">Reference proteome</keyword>
<accession>A0A9N9UF58</accession>
<name>A0A9N9UF58_9HYPO</name>
<evidence type="ECO:0000313" key="1">
    <source>
        <dbReference type="EMBL" id="CAG9987370.1"/>
    </source>
</evidence>
<sequence length="116" mass="12343">MQRRVPPIIRPRDPKPVLIFFRQQQNGDADLPRRGYQVEGRAPVVVADVGAGARPDQEGCDFSALAPRCEVQGGIAVLVGRIDVGALFYLEGCGGSESFHRCEVEGGVALLIAGVG</sequence>
<protein>
    <submittedName>
        <fullName evidence="1">Uncharacterized protein</fullName>
    </submittedName>
</protein>
<dbReference type="AlphaFoldDB" id="A0A9N9UF58"/>
<reference evidence="1" key="1">
    <citation type="submission" date="2021-10" db="EMBL/GenBank/DDBJ databases">
        <authorList>
            <person name="Piombo E."/>
        </authorList>
    </citation>
    <scope>NUCLEOTIDE SEQUENCE</scope>
</reference>
<comment type="caution">
    <text evidence="1">The sequence shown here is derived from an EMBL/GenBank/DDBJ whole genome shotgun (WGS) entry which is preliminary data.</text>
</comment>
<gene>
    <name evidence="1" type="ORF">CBYS24578_00018081</name>
</gene>
<evidence type="ECO:0000313" key="2">
    <source>
        <dbReference type="Proteomes" id="UP000754883"/>
    </source>
</evidence>
<dbReference type="Proteomes" id="UP000754883">
    <property type="component" value="Unassembled WGS sequence"/>
</dbReference>
<dbReference type="EMBL" id="CABFNO020001430">
    <property type="protein sequence ID" value="CAG9987370.1"/>
    <property type="molecule type" value="Genomic_DNA"/>
</dbReference>
<proteinExistence type="predicted"/>
<organism evidence="1 2">
    <name type="scientific">Clonostachys byssicola</name>
    <dbReference type="NCBI Taxonomy" id="160290"/>
    <lineage>
        <taxon>Eukaryota</taxon>
        <taxon>Fungi</taxon>
        <taxon>Dikarya</taxon>
        <taxon>Ascomycota</taxon>
        <taxon>Pezizomycotina</taxon>
        <taxon>Sordariomycetes</taxon>
        <taxon>Hypocreomycetidae</taxon>
        <taxon>Hypocreales</taxon>
        <taxon>Bionectriaceae</taxon>
        <taxon>Clonostachys</taxon>
    </lineage>
</organism>